<protein>
    <submittedName>
        <fullName evidence="9">PTS system, mannose/fructose-specific IIB component</fullName>
    </submittedName>
</protein>
<keyword evidence="6" id="KW-0598">Phosphotransferase system</keyword>
<dbReference type="PROSITE" id="PS51101">
    <property type="entry name" value="PTS_EIIB_TYPE_4"/>
    <property type="match status" value="1"/>
</dbReference>
<evidence type="ECO:0000313" key="9">
    <source>
        <dbReference type="EMBL" id="CBL50886.1"/>
    </source>
</evidence>
<dbReference type="AlphaFoldDB" id="D5GYM7"/>
<dbReference type="eggNOG" id="COG3444">
    <property type="taxonomic scope" value="Bacteria"/>
</dbReference>
<evidence type="ECO:0000256" key="3">
    <source>
        <dbReference type="ARBA" id="ARBA00022490"/>
    </source>
</evidence>
<evidence type="ECO:0000256" key="6">
    <source>
        <dbReference type="ARBA" id="ARBA00022683"/>
    </source>
</evidence>
<sequence>MINFMRVDHRLLHGQVALSWFGTTNANCILIPNDDVPNDAIRKATLKMARPTGAKLVIMSVEKAADQINAGAANKWDMMVVVESIHDAYRFISKLNNKPRKLNLGGTKKTDSTKSLSAAVNVTEQDEKELKRLSDLGVKVYIQQVPTSPSKVFI</sequence>
<organism evidence="9 10">
    <name type="scientific">Lactobacillus crispatus (strain ST1)</name>
    <dbReference type="NCBI Taxonomy" id="748671"/>
    <lineage>
        <taxon>Bacteria</taxon>
        <taxon>Bacillati</taxon>
        <taxon>Bacillota</taxon>
        <taxon>Bacilli</taxon>
        <taxon>Lactobacillales</taxon>
        <taxon>Lactobacillaceae</taxon>
        <taxon>Lactobacillus</taxon>
    </lineage>
</organism>
<reference evidence="9 10" key="1">
    <citation type="journal article" date="2010" name="J. Bacteriol.">
        <title>Genome sequence of Lactobacillus crispatus ST1.</title>
        <authorList>
            <person name="Ojala T."/>
            <person name="Kuparinen V."/>
            <person name="Koskinen J.P."/>
            <person name="Alatalo E."/>
            <person name="Holm L."/>
            <person name="Auvinen P."/>
            <person name="Edelman S."/>
            <person name="Westerlund-Wikstrom B."/>
            <person name="Korhonen T.K."/>
            <person name="Paulin L."/>
            <person name="Kankainen M."/>
        </authorList>
    </citation>
    <scope>NUCLEOTIDE SEQUENCE [LARGE SCALE GENOMIC DNA]</scope>
    <source>
        <strain evidence="9 10">ST1</strain>
    </source>
</reference>
<dbReference type="SUPFAM" id="SSF52728">
    <property type="entry name" value="PTS IIb component"/>
    <property type="match status" value="1"/>
</dbReference>
<evidence type="ECO:0000259" key="8">
    <source>
        <dbReference type="PROSITE" id="PS51101"/>
    </source>
</evidence>
<keyword evidence="7" id="KW-0418">Kinase</keyword>
<dbReference type="KEGG" id="lcr:LCRIS_01439"/>
<name>D5GYM7_LACCS</name>
<evidence type="ECO:0000256" key="7">
    <source>
        <dbReference type="ARBA" id="ARBA00022777"/>
    </source>
</evidence>
<dbReference type="PATRIC" id="fig|748671.3.peg.1413"/>
<dbReference type="EMBL" id="FN692037">
    <property type="protein sequence ID" value="CBL50886.1"/>
    <property type="molecule type" value="Genomic_DNA"/>
</dbReference>
<dbReference type="GO" id="GO:0008982">
    <property type="term" value="F:protein-N(PI)-phosphohistidine-sugar phosphotransferase activity"/>
    <property type="evidence" value="ECO:0007669"/>
    <property type="project" value="InterPro"/>
</dbReference>
<evidence type="ECO:0000313" key="10">
    <source>
        <dbReference type="Proteomes" id="UP000002371"/>
    </source>
</evidence>
<gene>
    <name evidence="9" type="primary">manX2</name>
    <name evidence="9" type="ordered locus">LCRIS_01439</name>
</gene>
<dbReference type="Gene3D" id="3.40.35.10">
    <property type="entry name" value="Phosphotransferase system, sorbose subfamily IIB component"/>
    <property type="match status" value="1"/>
</dbReference>
<evidence type="ECO:0000256" key="4">
    <source>
        <dbReference type="ARBA" id="ARBA00022597"/>
    </source>
</evidence>
<evidence type="ECO:0000256" key="5">
    <source>
        <dbReference type="ARBA" id="ARBA00022679"/>
    </source>
</evidence>
<feature type="domain" description="PTS EIIB type-4" evidence="8">
    <location>
        <begin position="1"/>
        <end position="154"/>
    </location>
</feature>
<dbReference type="GO" id="GO:0009401">
    <property type="term" value="P:phosphoenolpyruvate-dependent sugar phosphotransferase system"/>
    <property type="evidence" value="ECO:0007669"/>
    <property type="project" value="UniProtKB-KW"/>
</dbReference>
<dbReference type="GO" id="GO:0016301">
    <property type="term" value="F:kinase activity"/>
    <property type="evidence" value="ECO:0007669"/>
    <property type="project" value="UniProtKB-KW"/>
</dbReference>
<dbReference type="RefSeq" id="WP_013086618.1">
    <property type="nucleotide sequence ID" value="NC_014106.1"/>
</dbReference>
<keyword evidence="3" id="KW-0963">Cytoplasm</keyword>
<comment type="subcellular location">
    <subcellularLocation>
        <location evidence="1">Cytoplasm</location>
    </subcellularLocation>
</comment>
<keyword evidence="5" id="KW-0808">Transferase</keyword>
<proteinExistence type="predicted"/>
<evidence type="ECO:0000256" key="1">
    <source>
        <dbReference type="ARBA" id="ARBA00004496"/>
    </source>
</evidence>
<keyword evidence="2" id="KW-0813">Transport</keyword>
<dbReference type="InterPro" id="IPR004720">
    <property type="entry name" value="PTS_IIB_sorbose-sp"/>
</dbReference>
<keyword evidence="4" id="KW-0762">Sugar transport</keyword>
<dbReference type="Pfam" id="PF03830">
    <property type="entry name" value="PTSIIB_sorb"/>
    <property type="match status" value="1"/>
</dbReference>
<dbReference type="InterPro" id="IPR036667">
    <property type="entry name" value="PTS_IIB_sorbose-sp_sf"/>
</dbReference>
<dbReference type="HOGENOM" id="CLU_116175_2_0_9"/>
<evidence type="ECO:0000256" key="2">
    <source>
        <dbReference type="ARBA" id="ARBA00022448"/>
    </source>
</evidence>
<dbReference type="Proteomes" id="UP000002371">
    <property type="component" value="Chromosome"/>
</dbReference>
<dbReference type="GO" id="GO:0005737">
    <property type="term" value="C:cytoplasm"/>
    <property type="evidence" value="ECO:0007669"/>
    <property type="project" value="UniProtKB-SubCell"/>
</dbReference>
<reference key="2">
    <citation type="submission" date="2010-03" db="EMBL/GenBank/DDBJ databases">
        <title>Genome Sequence of Lactobacillus crispatus ST1.</title>
        <authorList>
            <person name="Ojala T."/>
            <person name="Kuparinen V."/>
            <person name="Koskinen J.P."/>
            <person name="Alatalo E."/>
            <person name="Holm L."/>
            <person name="Auvinen P."/>
            <person name="Edelman S."/>
            <person name="Westerlund-Wikstroem B."/>
            <person name="Korhonen T.K."/>
            <person name="Paulin L."/>
            <person name="Kankainen M."/>
        </authorList>
    </citation>
    <scope>NUCLEOTIDE SEQUENCE</scope>
    <source>
        <strain>ST1</strain>
    </source>
</reference>
<accession>D5GYM7</accession>